<protein>
    <submittedName>
        <fullName evidence="2">Uncharacterized protein</fullName>
    </submittedName>
</protein>
<evidence type="ECO:0000256" key="1">
    <source>
        <dbReference type="SAM" id="Phobius"/>
    </source>
</evidence>
<keyword evidence="1" id="KW-0812">Transmembrane</keyword>
<evidence type="ECO:0000313" key="3">
    <source>
        <dbReference type="Proteomes" id="UP000045706"/>
    </source>
</evidence>
<name>A0A0G4LE87_VERLO</name>
<dbReference type="AlphaFoldDB" id="A0A0G4LE87"/>
<dbReference type="InterPro" id="IPR051361">
    <property type="entry name" value="ThrE/Ser_Exporter"/>
</dbReference>
<evidence type="ECO:0000313" key="2">
    <source>
        <dbReference type="EMBL" id="CRK20306.1"/>
    </source>
</evidence>
<keyword evidence="1" id="KW-0472">Membrane</keyword>
<proteinExistence type="predicted"/>
<feature type="transmembrane region" description="Helical" evidence="1">
    <location>
        <begin position="57"/>
        <end position="78"/>
    </location>
</feature>
<dbReference type="PANTHER" id="PTHR31082:SF4">
    <property type="entry name" value="PHEROMONE-REGULATED MEMBRANE PROTEIN 10"/>
    <property type="match status" value="1"/>
</dbReference>
<dbReference type="Proteomes" id="UP000045706">
    <property type="component" value="Unassembled WGS sequence"/>
</dbReference>
<dbReference type="PANTHER" id="PTHR31082">
    <property type="entry name" value="PHEROMONE-REGULATED MEMBRANE PROTEIN 10"/>
    <property type="match status" value="1"/>
</dbReference>
<gene>
    <name evidence="2" type="ORF">BN1723_017862</name>
</gene>
<reference evidence="3" key="1">
    <citation type="submission" date="2015-05" db="EMBL/GenBank/DDBJ databases">
        <authorList>
            <person name="Fogelqvist Johan"/>
        </authorList>
    </citation>
    <scope>NUCLEOTIDE SEQUENCE [LARGE SCALE GENOMIC DNA]</scope>
</reference>
<keyword evidence="1" id="KW-1133">Transmembrane helix</keyword>
<accession>A0A0G4LE87</accession>
<feature type="non-terminal residue" evidence="2">
    <location>
        <position position="1"/>
    </location>
</feature>
<sequence length="88" mass="8998">IFTQVPGGLASTGGLLSGLSTANLITNSSHEVNGTGSVQYSQGEPINTVVFNVAASMIQIAIGIAVGLFISALIIYPVGKRRSGLFSF</sequence>
<dbReference type="EMBL" id="CVQI01010924">
    <property type="protein sequence ID" value="CRK20306.1"/>
    <property type="molecule type" value="Genomic_DNA"/>
</dbReference>
<organism evidence="2 3">
    <name type="scientific">Verticillium longisporum</name>
    <name type="common">Verticillium dahliae var. longisporum</name>
    <dbReference type="NCBI Taxonomy" id="100787"/>
    <lineage>
        <taxon>Eukaryota</taxon>
        <taxon>Fungi</taxon>
        <taxon>Dikarya</taxon>
        <taxon>Ascomycota</taxon>
        <taxon>Pezizomycotina</taxon>
        <taxon>Sordariomycetes</taxon>
        <taxon>Hypocreomycetidae</taxon>
        <taxon>Glomerellales</taxon>
        <taxon>Plectosphaerellaceae</taxon>
        <taxon>Verticillium</taxon>
    </lineage>
</organism>